<evidence type="ECO:0000313" key="2">
    <source>
        <dbReference type="EMBL" id="CAD9387946.1"/>
    </source>
</evidence>
<reference evidence="2" key="1">
    <citation type="submission" date="2021-01" db="EMBL/GenBank/DDBJ databases">
        <authorList>
            <person name="Corre E."/>
            <person name="Pelletier E."/>
            <person name="Niang G."/>
            <person name="Scheremetjew M."/>
            <person name="Finn R."/>
            <person name="Kale V."/>
            <person name="Holt S."/>
            <person name="Cochrane G."/>
            <person name="Meng A."/>
            <person name="Brown T."/>
            <person name="Cohen L."/>
        </authorList>
    </citation>
    <scope>NUCLEOTIDE SEQUENCE</scope>
    <source>
        <strain evidence="2">CCMP1381</strain>
    </source>
</reference>
<name>A0A7S2B6B7_9STRA</name>
<feature type="region of interest" description="Disordered" evidence="1">
    <location>
        <begin position="1"/>
        <end position="22"/>
    </location>
</feature>
<protein>
    <submittedName>
        <fullName evidence="2">Uncharacterized protein</fullName>
    </submittedName>
</protein>
<proteinExistence type="predicted"/>
<sequence length="284" mass="32627">MEKEPSDLGYGHYSSSDDDSDVYRFEDESSLLPFEIEDGTSPSPHETAVQMLITSTRRYKVRGHQTQDANQVSVSHAHDNRSRTEWIREICICMEPCRCCRRFVALEMTIRTPDIHSRLFSRTDTQLAIAIHGFRVVETFLGLSHLEFKVFISSSSCTYEAWRSYEDFRRLAANANVFNHALMKRAAFKFELLRAHRGWIQSTTLTRMVGQFRAAGDFMGELLFAIDCPSILVGFADDARWHPKTSVPCECGHSRVNRGNFFRNIRYCGAEALEQQYGEALEQQ</sequence>
<dbReference type="AlphaFoldDB" id="A0A7S2B6B7"/>
<gene>
    <name evidence="2" type="ORF">DSPE1174_LOCUS5924</name>
</gene>
<evidence type="ECO:0000256" key="1">
    <source>
        <dbReference type="SAM" id="MobiDB-lite"/>
    </source>
</evidence>
<dbReference type="EMBL" id="HBGS01011250">
    <property type="protein sequence ID" value="CAD9387946.1"/>
    <property type="molecule type" value="Transcribed_RNA"/>
</dbReference>
<organism evidence="2">
    <name type="scientific">Octactis speculum</name>
    <dbReference type="NCBI Taxonomy" id="3111310"/>
    <lineage>
        <taxon>Eukaryota</taxon>
        <taxon>Sar</taxon>
        <taxon>Stramenopiles</taxon>
        <taxon>Ochrophyta</taxon>
        <taxon>Dictyochophyceae</taxon>
        <taxon>Dictyochales</taxon>
        <taxon>Dictyochaceae</taxon>
        <taxon>Octactis</taxon>
    </lineage>
</organism>
<accession>A0A7S2B6B7</accession>